<dbReference type="Gene3D" id="1.10.730.10">
    <property type="entry name" value="Isoleucyl-tRNA Synthetase, Domain 1"/>
    <property type="match status" value="1"/>
</dbReference>
<evidence type="ECO:0000256" key="1">
    <source>
        <dbReference type="ARBA" id="ARBA00004496"/>
    </source>
</evidence>
<feature type="domain" description="Arginyl tRNA synthetase N-terminal" evidence="14">
    <location>
        <begin position="3"/>
        <end position="97"/>
    </location>
</feature>
<dbReference type="PRINTS" id="PR01038">
    <property type="entry name" value="TRNASYNTHARG"/>
</dbReference>
<dbReference type="Proteomes" id="UP000809273">
    <property type="component" value="Unassembled WGS sequence"/>
</dbReference>
<dbReference type="GO" id="GO:0006420">
    <property type="term" value="P:arginyl-tRNA aminoacylation"/>
    <property type="evidence" value="ECO:0007669"/>
    <property type="project" value="UniProtKB-UniRule"/>
</dbReference>
<dbReference type="Gene3D" id="3.40.50.620">
    <property type="entry name" value="HUPs"/>
    <property type="match status" value="1"/>
</dbReference>
<dbReference type="PROSITE" id="PS00178">
    <property type="entry name" value="AA_TRNA_LIGASE_I"/>
    <property type="match status" value="1"/>
</dbReference>
<sequence length="560" mass="63122">MKNKLAKIVRVVISDLKEEGLISTELLPEPQIETPKDQRHGDFASNIAMVLASMENKNPRELADRIAGAIKGNDISDAKAIVKDVKVAGPGFINFTLNDSVWHDSLREVLSNEEDYGRSDVGDGQRVQIEFVSANPTGPLHIGHARGAVVGDVLASILSKAGFYVEREYYINDAGVQMGTLGRSVYSRCLEHFGREVVYPDNYYQGEYIGEIAGKLAEKEGEGLLKLDETEAVHLCADFALNLILDDIKRDLHDFGVDYNVWFSEKGLYEKGQVDESIKKYRDEGIIYEKEGALWFNTTDHGDDKDRVVVKSDGEKTYFASDISYHKDKYDRGFDKVINIWGSDHHGYVVRMKAAVKAMGRDPDDLEIILIQFVNLIRGGKPVSMSTRSGEFITLREVLDEVGTDAMRYFMLMRSYDTHLDFDLDLAKKRSQDNPVYYVQYAHARICSILRQAEEAGMDVSRIRDSADLTRLTLPEEAAVIKKLAEFPETVEEAAGSLEPHRITFYVFELASLFHSYYNHHRVITEDEKLTAARLTFVVAVKTVIKNALTFMGISAPERM</sequence>
<evidence type="ECO:0000256" key="6">
    <source>
        <dbReference type="ARBA" id="ARBA00022741"/>
    </source>
</evidence>
<keyword evidence="4 11" id="KW-0963">Cytoplasm</keyword>
<keyword evidence="5 11" id="KW-0436">Ligase</keyword>
<name>A0A9D8KGE7_9DELT</name>
<keyword evidence="7 11" id="KW-0067">ATP-binding</keyword>
<dbReference type="InterPro" id="IPR014729">
    <property type="entry name" value="Rossmann-like_a/b/a_fold"/>
</dbReference>
<proteinExistence type="inferred from homology"/>
<dbReference type="Gene3D" id="3.30.1360.70">
    <property type="entry name" value="Arginyl tRNA synthetase N-terminal domain"/>
    <property type="match status" value="1"/>
</dbReference>
<evidence type="ECO:0000256" key="11">
    <source>
        <dbReference type="HAMAP-Rule" id="MF_00123"/>
    </source>
</evidence>
<keyword evidence="9 11" id="KW-0030">Aminoacyl-tRNA synthetase</keyword>
<dbReference type="Pfam" id="PF00750">
    <property type="entry name" value="tRNA-synt_1d"/>
    <property type="match status" value="1"/>
</dbReference>
<protein>
    <recommendedName>
        <fullName evidence="11">Arginine--tRNA ligase</fullName>
        <ecNumber evidence="11">6.1.1.19</ecNumber>
    </recommendedName>
    <alternativeName>
        <fullName evidence="11">Arginyl-tRNA synthetase</fullName>
        <shortName evidence="11">ArgRS</shortName>
    </alternativeName>
</protein>
<dbReference type="InterPro" id="IPR001278">
    <property type="entry name" value="Arg-tRNA-ligase"/>
</dbReference>
<evidence type="ECO:0000256" key="9">
    <source>
        <dbReference type="ARBA" id="ARBA00023146"/>
    </source>
</evidence>
<dbReference type="InterPro" id="IPR035684">
    <property type="entry name" value="ArgRS_core"/>
</dbReference>
<evidence type="ECO:0000256" key="12">
    <source>
        <dbReference type="RuleBase" id="RU363038"/>
    </source>
</evidence>
<feature type="short sequence motif" description="'HIGH' region" evidence="11">
    <location>
        <begin position="134"/>
        <end position="144"/>
    </location>
</feature>
<dbReference type="NCBIfam" id="TIGR00456">
    <property type="entry name" value="argS"/>
    <property type="match status" value="1"/>
</dbReference>
<evidence type="ECO:0000256" key="4">
    <source>
        <dbReference type="ARBA" id="ARBA00022490"/>
    </source>
</evidence>
<dbReference type="InterPro" id="IPR036695">
    <property type="entry name" value="Arg-tRNA-synth_N_sf"/>
</dbReference>
<dbReference type="SUPFAM" id="SSF47323">
    <property type="entry name" value="Anticodon-binding domain of a subclass of class I aminoacyl-tRNA synthetases"/>
    <property type="match status" value="1"/>
</dbReference>
<dbReference type="HAMAP" id="MF_00123">
    <property type="entry name" value="Arg_tRNA_synth"/>
    <property type="match status" value="1"/>
</dbReference>
<dbReference type="InterPro" id="IPR005148">
    <property type="entry name" value="Arg-tRNA-synth_N"/>
</dbReference>
<feature type="domain" description="DALR anticodon binding" evidence="13">
    <location>
        <begin position="439"/>
        <end position="560"/>
    </location>
</feature>
<dbReference type="SMART" id="SM00836">
    <property type="entry name" value="DALR_1"/>
    <property type="match status" value="1"/>
</dbReference>
<dbReference type="Pfam" id="PF05746">
    <property type="entry name" value="DALR_1"/>
    <property type="match status" value="1"/>
</dbReference>
<dbReference type="GO" id="GO:0005524">
    <property type="term" value="F:ATP binding"/>
    <property type="evidence" value="ECO:0007669"/>
    <property type="project" value="UniProtKB-UniRule"/>
</dbReference>
<evidence type="ECO:0000259" key="13">
    <source>
        <dbReference type="SMART" id="SM00836"/>
    </source>
</evidence>
<dbReference type="FunFam" id="1.10.730.10:FF:000008">
    <property type="entry name" value="Arginine--tRNA ligase"/>
    <property type="match status" value="1"/>
</dbReference>
<keyword evidence="6 11" id="KW-0547">Nucleotide-binding</keyword>
<comment type="similarity">
    <text evidence="2 11 12">Belongs to the class-I aminoacyl-tRNA synthetase family.</text>
</comment>
<dbReference type="SUPFAM" id="SSF52374">
    <property type="entry name" value="Nucleotidylyl transferase"/>
    <property type="match status" value="1"/>
</dbReference>
<dbReference type="SUPFAM" id="SSF55190">
    <property type="entry name" value="Arginyl-tRNA synthetase (ArgRS), N-terminal 'additional' domain"/>
    <property type="match status" value="1"/>
</dbReference>
<comment type="subcellular location">
    <subcellularLocation>
        <location evidence="1 11">Cytoplasm</location>
    </subcellularLocation>
</comment>
<comment type="caution">
    <text evidence="15">The sequence shown here is derived from an EMBL/GenBank/DDBJ whole genome shotgun (WGS) entry which is preliminary data.</text>
</comment>
<reference evidence="15" key="1">
    <citation type="journal article" date="2021" name="Environ. Microbiol.">
        <title>Genomic characterization of three novel Desulfobacterota classes expand the metabolic and phylogenetic diversity of the phylum.</title>
        <authorList>
            <person name="Murphy C.L."/>
            <person name="Biggerstaff J."/>
            <person name="Eichhorn A."/>
            <person name="Ewing E."/>
            <person name="Shahan R."/>
            <person name="Soriano D."/>
            <person name="Stewart S."/>
            <person name="VanMol K."/>
            <person name="Walker R."/>
            <person name="Walters P."/>
            <person name="Elshahed M.S."/>
            <person name="Youssef N.H."/>
        </authorList>
    </citation>
    <scope>NUCLEOTIDE SEQUENCE</scope>
    <source>
        <strain evidence="15">Zod_Metabat.24</strain>
    </source>
</reference>
<evidence type="ECO:0000256" key="5">
    <source>
        <dbReference type="ARBA" id="ARBA00022598"/>
    </source>
</evidence>
<dbReference type="CDD" id="cd00671">
    <property type="entry name" value="ArgRS_core"/>
    <property type="match status" value="1"/>
</dbReference>
<evidence type="ECO:0000256" key="7">
    <source>
        <dbReference type="ARBA" id="ARBA00022840"/>
    </source>
</evidence>
<dbReference type="GO" id="GO:0004814">
    <property type="term" value="F:arginine-tRNA ligase activity"/>
    <property type="evidence" value="ECO:0007669"/>
    <property type="project" value="UniProtKB-UniRule"/>
</dbReference>
<evidence type="ECO:0000259" key="14">
    <source>
        <dbReference type="SMART" id="SM01016"/>
    </source>
</evidence>
<dbReference type="InterPro" id="IPR001412">
    <property type="entry name" value="aa-tRNA-synth_I_CS"/>
</dbReference>
<dbReference type="Pfam" id="PF03485">
    <property type="entry name" value="Arg_tRNA_synt_N"/>
    <property type="match status" value="1"/>
</dbReference>
<comment type="subunit">
    <text evidence="3 11">Monomer.</text>
</comment>
<reference evidence="15" key="2">
    <citation type="submission" date="2021-01" db="EMBL/GenBank/DDBJ databases">
        <authorList>
            <person name="Hahn C.R."/>
            <person name="Youssef N.H."/>
            <person name="Elshahed M."/>
        </authorList>
    </citation>
    <scope>NUCLEOTIDE SEQUENCE</scope>
    <source>
        <strain evidence="15">Zod_Metabat.24</strain>
    </source>
</reference>
<accession>A0A9D8KGE7</accession>
<dbReference type="FunFam" id="3.40.50.620:FF:000062">
    <property type="entry name" value="Arginine--tRNA ligase"/>
    <property type="match status" value="1"/>
</dbReference>
<dbReference type="SMART" id="SM01016">
    <property type="entry name" value="Arg_tRNA_synt_N"/>
    <property type="match status" value="1"/>
</dbReference>
<dbReference type="EMBL" id="JAFGIX010000083">
    <property type="protein sequence ID" value="MBN1574570.1"/>
    <property type="molecule type" value="Genomic_DNA"/>
</dbReference>
<comment type="catalytic activity">
    <reaction evidence="10 11">
        <text>tRNA(Arg) + L-arginine + ATP = L-arginyl-tRNA(Arg) + AMP + diphosphate</text>
        <dbReference type="Rhea" id="RHEA:20301"/>
        <dbReference type="Rhea" id="RHEA-COMP:9658"/>
        <dbReference type="Rhea" id="RHEA-COMP:9673"/>
        <dbReference type="ChEBI" id="CHEBI:30616"/>
        <dbReference type="ChEBI" id="CHEBI:32682"/>
        <dbReference type="ChEBI" id="CHEBI:33019"/>
        <dbReference type="ChEBI" id="CHEBI:78442"/>
        <dbReference type="ChEBI" id="CHEBI:78513"/>
        <dbReference type="ChEBI" id="CHEBI:456215"/>
        <dbReference type="EC" id="6.1.1.19"/>
    </reaction>
</comment>
<dbReference type="PANTHER" id="PTHR11956">
    <property type="entry name" value="ARGINYL-TRNA SYNTHETASE"/>
    <property type="match status" value="1"/>
</dbReference>
<dbReference type="GO" id="GO:0005737">
    <property type="term" value="C:cytoplasm"/>
    <property type="evidence" value="ECO:0007669"/>
    <property type="project" value="UniProtKB-SubCell"/>
</dbReference>
<dbReference type="InterPro" id="IPR008909">
    <property type="entry name" value="DALR_anticod-bd"/>
</dbReference>
<dbReference type="EC" id="6.1.1.19" evidence="11"/>
<dbReference type="AlphaFoldDB" id="A0A9D8KGE7"/>
<evidence type="ECO:0000313" key="15">
    <source>
        <dbReference type="EMBL" id="MBN1574570.1"/>
    </source>
</evidence>
<organism evidence="15 16">
    <name type="scientific">Candidatus Zymogenus saltonus</name>
    <dbReference type="NCBI Taxonomy" id="2844893"/>
    <lineage>
        <taxon>Bacteria</taxon>
        <taxon>Deltaproteobacteria</taxon>
        <taxon>Candidatus Zymogenia</taxon>
        <taxon>Candidatus Zymogeniales</taxon>
        <taxon>Candidatus Zymogenaceae</taxon>
        <taxon>Candidatus Zymogenus</taxon>
    </lineage>
</organism>
<evidence type="ECO:0000256" key="8">
    <source>
        <dbReference type="ARBA" id="ARBA00022917"/>
    </source>
</evidence>
<evidence type="ECO:0000256" key="3">
    <source>
        <dbReference type="ARBA" id="ARBA00011245"/>
    </source>
</evidence>
<gene>
    <name evidence="11" type="primary">argS</name>
    <name evidence="15" type="ORF">JW984_15340</name>
</gene>
<dbReference type="InterPro" id="IPR009080">
    <property type="entry name" value="tRNAsynth_Ia_anticodon-bd"/>
</dbReference>
<keyword evidence="8 11" id="KW-0648">Protein biosynthesis</keyword>
<evidence type="ECO:0000256" key="10">
    <source>
        <dbReference type="ARBA" id="ARBA00049339"/>
    </source>
</evidence>
<dbReference type="PANTHER" id="PTHR11956:SF5">
    <property type="entry name" value="ARGININE--TRNA LIGASE, CYTOPLASMIC"/>
    <property type="match status" value="1"/>
</dbReference>
<evidence type="ECO:0000256" key="2">
    <source>
        <dbReference type="ARBA" id="ARBA00005594"/>
    </source>
</evidence>
<evidence type="ECO:0000313" key="16">
    <source>
        <dbReference type="Proteomes" id="UP000809273"/>
    </source>
</evidence>
<dbReference type="CDD" id="cd07956">
    <property type="entry name" value="Anticodon_Ia_Arg"/>
    <property type="match status" value="1"/>
</dbReference>